<dbReference type="NCBIfam" id="TIGR01060">
    <property type="entry name" value="eno"/>
    <property type="match status" value="1"/>
</dbReference>
<comment type="pathway">
    <text evidence="2">Carbohydrate degradation; glycolysis; pyruvate from D-glyceraldehyde 3-phosphate: step 4/5.</text>
</comment>
<dbReference type="Gene3D" id="3.30.390.10">
    <property type="entry name" value="Enolase-like, N-terminal domain"/>
    <property type="match status" value="1"/>
</dbReference>
<dbReference type="InParanoid" id="A0A077ZTB8"/>
<keyword evidence="7" id="KW-0324">Glycolysis</keyword>
<name>A0A077ZTB8_STYLE</name>
<dbReference type="FunFam" id="3.30.390.10:FF:000001">
    <property type="entry name" value="Enolase"/>
    <property type="match status" value="1"/>
</dbReference>
<dbReference type="HAMAP" id="MF_00318">
    <property type="entry name" value="Enolase"/>
    <property type="match status" value="1"/>
</dbReference>
<dbReference type="SMART" id="SM01193">
    <property type="entry name" value="Enolase_N"/>
    <property type="match status" value="1"/>
</dbReference>
<evidence type="ECO:0000313" key="15">
    <source>
        <dbReference type="Proteomes" id="UP000039865"/>
    </source>
</evidence>
<feature type="binding site" evidence="10">
    <location>
        <position position="345"/>
    </location>
    <ligand>
        <name>substrate</name>
    </ligand>
</feature>
<evidence type="ECO:0000313" key="14">
    <source>
        <dbReference type="EMBL" id="CDW73138.1"/>
    </source>
</evidence>
<dbReference type="PIRSF" id="PIRSF001400">
    <property type="entry name" value="Enolase"/>
    <property type="match status" value="1"/>
</dbReference>
<feature type="binding site" evidence="11">
    <location>
        <position position="318"/>
    </location>
    <ligand>
        <name>Mg(2+)</name>
        <dbReference type="ChEBI" id="CHEBI:18420"/>
    </ligand>
</feature>
<feature type="binding site" evidence="10">
    <location>
        <position position="318"/>
    </location>
    <ligand>
        <name>substrate</name>
    </ligand>
</feature>
<dbReference type="UniPathway" id="UPA00109">
    <property type="reaction ID" value="UER00187"/>
</dbReference>
<dbReference type="PROSITE" id="PS00164">
    <property type="entry name" value="ENOLASE"/>
    <property type="match status" value="1"/>
</dbReference>
<feature type="binding site" evidence="11">
    <location>
        <position position="345"/>
    </location>
    <ligand>
        <name>Mg(2+)</name>
        <dbReference type="ChEBI" id="CHEBI:18420"/>
    </ligand>
</feature>
<dbReference type="SMART" id="SM01192">
    <property type="entry name" value="Enolase_C"/>
    <property type="match status" value="1"/>
</dbReference>
<comment type="cofactor">
    <cofactor evidence="11">
        <name>Mg(2+)</name>
        <dbReference type="ChEBI" id="CHEBI:18420"/>
    </cofactor>
    <text evidence="11">Mg(2+) is required for catalysis and for stabilizing the dimer.</text>
</comment>
<dbReference type="EC" id="4.2.1.11" evidence="4"/>
<comment type="subcellular location">
    <subcellularLocation>
        <location evidence="1">Cytoplasm</location>
    </subcellularLocation>
</comment>
<dbReference type="InterPro" id="IPR000941">
    <property type="entry name" value="Enolase"/>
</dbReference>
<keyword evidence="11" id="KW-0479">Metal-binding</keyword>
<comment type="similarity">
    <text evidence="3">Belongs to the enolase family.</text>
</comment>
<feature type="binding site" evidence="10">
    <location>
        <position position="181"/>
    </location>
    <ligand>
        <name>substrate</name>
    </ligand>
</feature>
<dbReference type="InterPro" id="IPR020809">
    <property type="entry name" value="Enolase_CS"/>
</dbReference>
<sequence length="462" mass="50410">MLSKISRGISQSNRKFSTIAQLKAREILDSRGNPTIEADVITSTGHVFRAAVPSGASTGIYEALELRDKDEKRYLGKGVLHAVDNVHKILSPALKGLNVVDQSKIDKLMVEQLDGTQNEWGWCKQKVGANAILAVSLALARAGAHDKKIPLYHYLAELAGKRTDKFVTPVPSLNIINGGAHAGNSLEIQEFMIMPTGASSFREAMRIGAETYHHLSKLLKKKYGKSASNVGDEGGFGAPQIKDENETLELILEAIQSAGHTGKIDIALDAAASEFFDGKTGNYNLSQKTGKNDRILTPDQLIDLYANLASHYPIKSIEDPFDQDDFSSYQKLTKRIGDKIQIVGDDLLVTNPKRVQSGIDGKWVNALLLKVNQIGSVTESIEASNMSQRAGWGVMVSHRSGETEDNFIGDLVVGLGTGEIKSGAPCRSDRLAKYNQIMRIEEELGNRAVYAGHHFRDTSKLL</sequence>
<evidence type="ECO:0000256" key="4">
    <source>
        <dbReference type="ARBA" id="ARBA00012058"/>
    </source>
</evidence>
<dbReference type="SUPFAM" id="SSF54826">
    <property type="entry name" value="Enolase N-terminal domain-like"/>
    <property type="match status" value="1"/>
</dbReference>
<dbReference type="InterPro" id="IPR036849">
    <property type="entry name" value="Enolase-like_C_sf"/>
</dbReference>
<evidence type="ECO:0000256" key="11">
    <source>
        <dbReference type="PIRSR" id="PIRSR001400-3"/>
    </source>
</evidence>
<dbReference type="InterPro" id="IPR020811">
    <property type="entry name" value="Enolase_N"/>
</dbReference>
<dbReference type="SFLD" id="SFLDG00178">
    <property type="entry name" value="enolase"/>
    <property type="match status" value="1"/>
</dbReference>
<dbReference type="SUPFAM" id="SSF51604">
    <property type="entry name" value="Enolase C-terminal domain-like"/>
    <property type="match status" value="1"/>
</dbReference>
<dbReference type="OMA" id="RCMMSHR"/>
<protein>
    <recommendedName>
        <fullName evidence="4">phosphopyruvate hydratase</fullName>
        <ecNumber evidence="4">4.2.1.11</ecNumber>
    </recommendedName>
</protein>
<accession>A0A077ZTB8</accession>
<dbReference type="GO" id="GO:0006096">
    <property type="term" value="P:glycolytic process"/>
    <property type="evidence" value="ECO:0007669"/>
    <property type="project" value="UniProtKB-UniPathway"/>
</dbReference>
<evidence type="ECO:0000259" key="12">
    <source>
        <dbReference type="SMART" id="SM01192"/>
    </source>
</evidence>
<dbReference type="EMBL" id="CCKQ01002043">
    <property type="protein sequence ID" value="CDW73138.1"/>
    <property type="molecule type" value="Genomic_DNA"/>
</dbReference>
<keyword evidence="5" id="KW-0963">Cytoplasm</keyword>
<reference evidence="14 15" key="1">
    <citation type="submission" date="2014-06" db="EMBL/GenBank/DDBJ databases">
        <authorList>
            <person name="Swart Estienne"/>
        </authorList>
    </citation>
    <scope>NUCLEOTIDE SEQUENCE [LARGE SCALE GENOMIC DNA]</scope>
    <source>
        <strain evidence="14 15">130c</strain>
    </source>
</reference>
<evidence type="ECO:0000259" key="13">
    <source>
        <dbReference type="SMART" id="SM01193"/>
    </source>
</evidence>
<feature type="binding site" evidence="10">
    <location>
        <begin position="397"/>
        <end position="400"/>
    </location>
    <ligand>
        <name>substrate</name>
    </ligand>
</feature>
<dbReference type="PRINTS" id="PR00148">
    <property type="entry name" value="ENOLASE"/>
</dbReference>
<evidence type="ECO:0000256" key="8">
    <source>
        <dbReference type="ARBA" id="ARBA00023239"/>
    </source>
</evidence>
<feature type="binding site" evidence="10">
    <location>
        <position position="190"/>
    </location>
    <ligand>
        <name>substrate</name>
    </ligand>
</feature>
<evidence type="ECO:0000256" key="7">
    <source>
        <dbReference type="ARBA" id="ARBA00023152"/>
    </source>
</evidence>
<feature type="binding site" evidence="11">
    <location>
        <position position="269"/>
    </location>
    <ligand>
        <name>Mg(2+)</name>
        <dbReference type="ChEBI" id="CHEBI:18420"/>
    </ligand>
</feature>
<evidence type="ECO:0000256" key="2">
    <source>
        <dbReference type="ARBA" id="ARBA00005031"/>
    </source>
</evidence>
<dbReference type="GO" id="GO:0000287">
    <property type="term" value="F:magnesium ion binding"/>
    <property type="evidence" value="ECO:0007669"/>
    <property type="project" value="InterPro"/>
</dbReference>
<evidence type="ECO:0000256" key="10">
    <source>
        <dbReference type="PIRSR" id="PIRSR001400-2"/>
    </source>
</evidence>
<feature type="active site" description="Proton donor" evidence="9">
    <location>
        <position position="233"/>
    </location>
</feature>
<feature type="domain" description="Enolase N-terminal" evidence="13">
    <location>
        <begin position="19"/>
        <end position="155"/>
    </location>
</feature>
<dbReference type="SFLD" id="SFLDF00002">
    <property type="entry name" value="enolase"/>
    <property type="match status" value="1"/>
</dbReference>
<dbReference type="SFLD" id="SFLDS00001">
    <property type="entry name" value="Enolase"/>
    <property type="match status" value="1"/>
</dbReference>
<dbReference type="OrthoDB" id="1739814at2759"/>
<evidence type="ECO:0000256" key="6">
    <source>
        <dbReference type="ARBA" id="ARBA00022842"/>
    </source>
</evidence>
<dbReference type="InterPro" id="IPR020810">
    <property type="entry name" value="Enolase_C"/>
</dbReference>
<evidence type="ECO:0000256" key="1">
    <source>
        <dbReference type="ARBA" id="ARBA00004496"/>
    </source>
</evidence>
<evidence type="ECO:0000256" key="9">
    <source>
        <dbReference type="PIRSR" id="PIRSR001400-1"/>
    </source>
</evidence>
<proteinExistence type="inferred from homology"/>
<feature type="binding site" evidence="10">
    <location>
        <position position="421"/>
    </location>
    <ligand>
        <name>substrate</name>
    </ligand>
</feature>
<dbReference type="AlphaFoldDB" id="A0A077ZTB8"/>
<keyword evidence="15" id="KW-1185">Reference proteome</keyword>
<dbReference type="FunFam" id="3.20.20.120:FF:000002">
    <property type="entry name" value="Enolase 1"/>
    <property type="match status" value="1"/>
</dbReference>
<dbReference type="Proteomes" id="UP000039865">
    <property type="component" value="Unassembled WGS sequence"/>
</dbReference>
<dbReference type="Gene3D" id="3.20.20.120">
    <property type="entry name" value="Enolase-like C-terminal domain"/>
    <property type="match status" value="1"/>
</dbReference>
<dbReference type="PANTHER" id="PTHR11902">
    <property type="entry name" value="ENOLASE"/>
    <property type="match status" value="1"/>
</dbReference>
<dbReference type="GO" id="GO:0000015">
    <property type="term" value="C:phosphopyruvate hydratase complex"/>
    <property type="evidence" value="ECO:0007669"/>
    <property type="project" value="InterPro"/>
</dbReference>
<feature type="domain" description="Enolase C-terminal TIM barrel" evidence="12">
    <location>
        <begin position="165"/>
        <end position="458"/>
    </location>
</feature>
<dbReference type="PANTHER" id="PTHR11902:SF1">
    <property type="entry name" value="ENOLASE"/>
    <property type="match status" value="1"/>
</dbReference>
<evidence type="ECO:0000256" key="5">
    <source>
        <dbReference type="ARBA" id="ARBA00022490"/>
    </source>
</evidence>
<gene>
    <name evidence="14" type="primary">Contig5874.g6295</name>
    <name evidence="14" type="ORF">STYLEM_2112</name>
</gene>
<feature type="active site" description="Proton acceptor" evidence="9">
    <location>
        <position position="370"/>
    </location>
</feature>
<keyword evidence="6 11" id="KW-0460">Magnesium</keyword>
<evidence type="ECO:0000256" key="3">
    <source>
        <dbReference type="ARBA" id="ARBA00009604"/>
    </source>
</evidence>
<dbReference type="Pfam" id="PF03952">
    <property type="entry name" value="Enolase_N"/>
    <property type="match status" value="1"/>
</dbReference>
<organism evidence="14 15">
    <name type="scientific">Stylonychia lemnae</name>
    <name type="common">Ciliate</name>
    <dbReference type="NCBI Taxonomy" id="5949"/>
    <lineage>
        <taxon>Eukaryota</taxon>
        <taxon>Sar</taxon>
        <taxon>Alveolata</taxon>
        <taxon>Ciliophora</taxon>
        <taxon>Intramacronucleata</taxon>
        <taxon>Spirotrichea</taxon>
        <taxon>Stichotrichia</taxon>
        <taxon>Sporadotrichida</taxon>
        <taxon>Oxytrichidae</taxon>
        <taxon>Stylonychinae</taxon>
        <taxon>Stylonychia</taxon>
    </lineage>
</organism>
<dbReference type="CDD" id="cd03313">
    <property type="entry name" value="enolase"/>
    <property type="match status" value="1"/>
</dbReference>
<keyword evidence="8" id="KW-0456">Lyase</keyword>
<dbReference type="InterPro" id="IPR029017">
    <property type="entry name" value="Enolase-like_N"/>
</dbReference>
<dbReference type="GO" id="GO:0004634">
    <property type="term" value="F:phosphopyruvate hydratase activity"/>
    <property type="evidence" value="ECO:0007669"/>
    <property type="project" value="UniProtKB-EC"/>
</dbReference>
<dbReference type="Pfam" id="PF00113">
    <property type="entry name" value="Enolase_C"/>
    <property type="match status" value="1"/>
</dbReference>